<comment type="subcellular location">
    <subcellularLocation>
        <location evidence="1">Cell membrane</location>
        <topology evidence="1">Multi-pass membrane protein</topology>
    </subcellularLocation>
</comment>
<feature type="domain" description="G-protein coupled receptors family 1 profile" evidence="11">
    <location>
        <begin position="52"/>
        <end position="320"/>
    </location>
</feature>
<evidence type="ECO:0000256" key="3">
    <source>
        <dbReference type="ARBA" id="ARBA00022692"/>
    </source>
</evidence>
<keyword evidence="12" id="KW-1185">Reference proteome</keyword>
<evidence type="ECO:0000256" key="5">
    <source>
        <dbReference type="ARBA" id="ARBA00023040"/>
    </source>
</evidence>
<reference evidence="13" key="1">
    <citation type="submission" date="2025-08" db="UniProtKB">
        <authorList>
            <consortium name="RefSeq"/>
        </authorList>
    </citation>
    <scope>IDENTIFICATION</scope>
</reference>
<evidence type="ECO:0000256" key="8">
    <source>
        <dbReference type="ARBA" id="ARBA00023224"/>
    </source>
</evidence>
<dbReference type="Proteomes" id="UP000695022">
    <property type="component" value="Unplaced"/>
</dbReference>
<keyword evidence="2" id="KW-1003">Cell membrane</keyword>
<evidence type="ECO:0000313" key="13">
    <source>
        <dbReference type="RefSeq" id="XP_014668295.1"/>
    </source>
</evidence>
<dbReference type="InterPro" id="IPR017452">
    <property type="entry name" value="GPCR_Rhodpsn_7TM"/>
</dbReference>
<dbReference type="InterPro" id="IPR000276">
    <property type="entry name" value="GPCR_Rhodpsn"/>
</dbReference>
<dbReference type="PANTHER" id="PTHR24248">
    <property type="entry name" value="ADRENERGIC RECEPTOR-RELATED G-PROTEIN COUPLED RECEPTOR"/>
    <property type="match status" value="1"/>
</dbReference>
<name>A0ABM1E7X4_PRICU</name>
<feature type="transmembrane region" description="Helical" evidence="10">
    <location>
        <begin position="32"/>
        <end position="60"/>
    </location>
</feature>
<accession>A0ABM1E7X4</accession>
<evidence type="ECO:0000256" key="10">
    <source>
        <dbReference type="SAM" id="Phobius"/>
    </source>
</evidence>
<dbReference type="PROSITE" id="PS50262">
    <property type="entry name" value="G_PROTEIN_RECEP_F1_2"/>
    <property type="match status" value="1"/>
</dbReference>
<dbReference type="Gene3D" id="1.20.1070.10">
    <property type="entry name" value="Rhodopsin 7-helix transmembrane proteins"/>
    <property type="match status" value="1"/>
</dbReference>
<feature type="transmembrane region" description="Helical" evidence="10">
    <location>
        <begin position="112"/>
        <end position="131"/>
    </location>
</feature>
<keyword evidence="7 9" id="KW-0675">Receptor</keyword>
<dbReference type="PRINTS" id="PR00237">
    <property type="entry name" value="GPCRRHODOPSN"/>
</dbReference>
<keyword evidence="3 9" id="KW-0812">Transmembrane</keyword>
<evidence type="ECO:0000256" key="7">
    <source>
        <dbReference type="ARBA" id="ARBA00023170"/>
    </source>
</evidence>
<evidence type="ECO:0000256" key="1">
    <source>
        <dbReference type="ARBA" id="ARBA00004651"/>
    </source>
</evidence>
<keyword evidence="5 9" id="KW-0297">G-protein coupled receptor</keyword>
<evidence type="ECO:0000256" key="9">
    <source>
        <dbReference type="RuleBase" id="RU000688"/>
    </source>
</evidence>
<dbReference type="PANTHER" id="PTHR24248:SF163">
    <property type="entry name" value="HISTAMINE H2 RECEPTOR-LIKE"/>
    <property type="match status" value="1"/>
</dbReference>
<evidence type="ECO:0000259" key="11">
    <source>
        <dbReference type="PROSITE" id="PS50262"/>
    </source>
</evidence>
<feature type="transmembrane region" description="Helical" evidence="10">
    <location>
        <begin position="152"/>
        <end position="176"/>
    </location>
</feature>
<protein>
    <submittedName>
        <fullName evidence="13">Beta-2 adrenergic receptor-like</fullName>
    </submittedName>
</protein>
<evidence type="ECO:0000256" key="6">
    <source>
        <dbReference type="ARBA" id="ARBA00023136"/>
    </source>
</evidence>
<proteinExistence type="inferred from homology"/>
<dbReference type="GeneID" id="106809644"/>
<dbReference type="Pfam" id="PF00001">
    <property type="entry name" value="7tm_1"/>
    <property type="match status" value="1"/>
</dbReference>
<feature type="transmembrane region" description="Helical" evidence="10">
    <location>
        <begin position="72"/>
        <end position="92"/>
    </location>
</feature>
<dbReference type="SUPFAM" id="SSF81321">
    <property type="entry name" value="Family A G protein-coupled receptor-like"/>
    <property type="match status" value="1"/>
</dbReference>
<feature type="transmembrane region" description="Helical" evidence="10">
    <location>
        <begin position="205"/>
        <end position="227"/>
    </location>
</feature>
<keyword evidence="8 9" id="KW-0807">Transducer</keyword>
<sequence length="345" mass="38127">MMLGQRAMDADYNATHVADDDPSADTPRSADLLHAVSVGGALCIVNVIIVFGNALVLYALYKCPQLQTRTNALVASLAVADFVLGVTVIPFQTGNTMFAYWPFHPTYCQIHGSFDVFSTTASILHICLIAMERFVAIITPMKYNMYVTERTIRVSLVIAWILSAANGTVIFIPSLWHDPYYDFVYNDPNLCALMLGNPYAQIDSVFIYFLPMTIVLIAYACIWWAAWKQTRRILMRSEYVDSNSGGGGGGGSQHTVTLHQLAEMKATRTLGIVILAFVGCWLPYFILTPLEASCHCVNDKLYLIAIWLGYANSAANPIIYSICNQGFRDGFKQILGCHAGVMNTL</sequence>
<gene>
    <name evidence="13" type="primary">LOC106809644</name>
</gene>
<evidence type="ECO:0000256" key="2">
    <source>
        <dbReference type="ARBA" id="ARBA00022475"/>
    </source>
</evidence>
<dbReference type="PROSITE" id="PS00237">
    <property type="entry name" value="G_PROTEIN_RECEP_F1_1"/>
    <property type="match status" value="1"/>
</dbReference>
<keyword evidence="4 10" id="KW-1133">Transmembrane helix</keyword>
<keyword evidence="6 10" id="KW-0472">Membrane</keyword>
<feature type="transmembrane region" description="Helical" evidence="10">
    <location>
        <begin position="269"/>
        <end position="287"/>
    </location>
</feature>
<dbReference type="CDD" id="cd14967">
    <property type="entry name" value="7tmA_amine_R-like"/>
    <property type="match status" value="1"/>
</dbReference>
<comment type="similarity">
    <text evidence="9">Belongs to the G-protein coupled receptor 1 family.</text>
</comment>
<organism evidence="12 13">
    <name type="scientific">Priapulus caudatus</name>
    <name type="common">Priapulid worm</name>
    <dbReference type="NCBI Taxonomy" id="37621"/>
    <lineage>
        <taxon>Eukaryota</taxon>
        <taxon>Metazoa</taxon>
        <taxon>Ecdysozoa</taxon>
        <taxon>Scalidophora</taxon>
        <taxon>Priapulida</taxon>
        <taxon>Priapulimorpha</taxon>
        <taxon>Priapulimorphida</taxon>
        <taxon>Priapulidae</taxon>
        <taxon>Priapulus</taxon>
    </lineage>
</organism>
<evidence type="ECO:0000313" key="12">
    <source>
        <dbReference type="Proteomes" id="UP000695022"/>
    </source>
</evidence>
<evidence type="ECO:0000256" key="4">
    <source>
        <dbReference type="ARBA" id="ARBA00022989"/>
    </source>
</evidence>
<dbReference type="RefSeq" id="XP_014668295.1">
    <property type="nucleotide sequence ID" value="XM_014812809.1"/>
</dbReference>
<dbReference type="SMART" id="SM01381">
    <property type="entry name" value="7TM_GPCR_Srsx"/>
    <property type="match status" value="1"/>
</dbReference>